<dbReference type="Proteomes" id="UP001152320">
    <property type="component" value="Chromosome 12"/>
</dbReference>
<evidence type="ECO:0000256" key="1">
    <source>
        <dbReference type="SAM" id="Phobius"/>
    </source>
</evidence>
<reference evidence="2" key="1">
    <citation type="submission" date="2021-10" db="EMBL/GenBank/DDBJ databases">
        <title>Tropical sea cucumber genome reveals ecological adaptation and Cuvierian tubules defense mechanism.</title>
        <authorList>
            <person name="Chen T."/>
        </authorList>
    </citation>
    <scope>NUCLEOTIDE SEQUENCE</scope>
    <source>
        <strain evidence="2">Nanhai2018</strain>
        <tissue evidence="2">Muscle</tissue>
    </source>
</reference>
<keyword evidence="3" id="KW-1185">Reference proteome</keyword>
<protein>
    <submittedName>
        <fullName evidence="2">Uncharacterized protein</fullName>
    </submittedName>
</protein>
<comment type="caution">
    <text evidence="2">The sequence shown here is derived from an EMBL/GenBank/DDBJ whole genome shotgun (WGS) entry which is preliminary data.</text>
</comment>
<name>A0A9Q1H452_HOLLE</name>
<evidence type="ECO:0000313" key="3">
    <source>
        <dbReference type="Proteomes" id="UP001152320"/>
    </source>
</evidence>
<proteinExistence type="predicted"/>
<dbReference type="AlphaFoldDB" id="A0A9Q1H452"/>
<sequence>MIRGIYKEREMELQILFFLLAYIFSGWNLSYTEKQFVVIRFGKLGWALLIWASPKHVGPNTVVVIPMKGSRRWQYREVSVILEDSWHVCWLGKAMVLSAHASYRWWLRVGPSTLGRCWTVGRQ</sequence>
<dbReference type="EMBL" id="JAIZAY010000012">
    <property type="protein sequence ID" value="KAJ8032188.1"/>
    <property type="molecule type" value="Genomic_DNA"/>
</dbReference>
<keyword evidence="1" id="KW-1133">Transmembrane helix</keyword>
<gene>
    <name evidence="2" type="ORF">HOLleu_25643</name>
</gene>
<feature type="transmembrane region" description="Helical" evidence="1">
    <location>
        <begin position="12"/>
        <end position="31"/>
    </location>
</feature>
<evidence type="ECO:0000313" key="2">
    <source>
        <dbReference type="EMBL" id="KAJ8032188.1"/>
    </source>
</evidence>
<organism evidence="2 3">
    <name type="scientific">Holothuria leucospilota</name>
    <name type="common">Black long sea cucumber</name>
    <name type="synonym">Mertensiothuria leucospilota</name>
    <dbReference type="NCBI Taxonomy" id="206669"/>
    <lineage>
        <taxon>Eukaryota</taxon>
        <taxon>Metazoa</taxon>
        <taxon>Echinodermata</taxon>
        <taxon>Eleutherozoa</taxon>
        <taxon>Echinozoa</taxon>
        <taxon>Holothuroidea</taxon>
        <taxon>Aspidochirotacea</taxon>
        <taxon>Aspidochirotida</taxon>
        <taxon>Holothuriidae</taxon>
        <taxon>Holothuria</taxon>
    </lineage>
</organism>
<keyword evidence="1" id="KW-0472">Membrane</keyword>
<keyword evidence="1" id="KW-0812">Transmembrane</keyword>
<accession>A0A9Q1H452</accession>